<keyword evidence="2" id="KW-1185">Reference proteome</keyword>
<dbReference type="EMBL" id="CDMY01000372">
    <property type="protein sequence ID" value="CEM06888.1"/>
    <property type="molecule type" value="Genomic_DNA"/>
</dbReference>
<evidence type="ECO:0000313" key="1">
    <source>
        <dbReference type="EMBL" id="CEM06888.1"/>
    </source>
</evidence>
<dbReference type="Proteomes" id="UP000041254">
    <property type="component" value="Unassembled WGS sequence"/>
</dbReference>
<name>A0A0G4F3T6_VITBC</name>
<accession>A0A0G4F3T6</accession>
<gene>
    <name evidence="1" type="ORF">Vbra_1311</name>
</gene>
<protein>
    <submittedName>
        <fullName evidence="1">Uncharacterized protein</fullName>
    </submittedName>
</protein>
<dbReference type="VEuPathDB" id="CryptoDB:Vbra_1311"/>
<dbReference type="PhylomeDB" id="A0A0G4F3T6"/>
<proteinExistence type="predicted"/>
<dbReference type="InParanoid" id="A0A0G4F3T6"/>
<dbReference type="AlphaFoldDB" id="A0A0G4F3T6"/>
<evidence type="ECO:0000313" key="2">
    <source>
        <dbReference type="Proteomes" id="UP000041254"/>
    </source>
</evidence>
<dbReference type="OrthoDB" id="426852at2759"/>
<sequence>MRSLRAVIATAITGEAPANLGDLGDWEQSLDGFDPEGDSGSVYVWPPCYLVEAYEMLADSEIPDIDPNVASGVRFFADSLRQLIEADEGSGKQWEGVCAAAFIQRMLESHFLSEGLITQGKLTPGAEELVLEAVLEGCRFGGVFQPRSDDLIKKDNSADFERLRERFLRWLEIGDRPALKKGRTAFFVKPKIALFPKYDFFIFIVEDGTVVDIYGYQCTTSPSRR</sequence>
<reference evidence="1 2" key="1">
    <citation type="submission" date="2014-11" db="EMBL/GenBank/DDBJ databases">
        <authorList>
            <person name="Zhu J."/>
            <person name="Qi W."/>
            <person name="Song R."/>
        </authorList>
    </citation>
    <scope>NUCLEOTIDE SEQUENCE [LARGE SCALE GENOMIC DNA]</scope>
</reference>
<organism evidence="1 2">
    <name type="scientific">Vitrella brassicaformis (strain CCMP3155)</name>
    <dbReference type="NCBI Taxonomy" id="1169540"/>
    <lineage>
        <taxon>Eukaryota</taxon>
        <taxon>Sar</taxon>
        <taxon>Alveolata</taxon>
        <taxon>Colpodellida</taxon>
        <taxon>Vitrellaceae</taxon>
        <taxon>Vitrella</taxon>
    </lineage>
</organism>